<dbReference type="Proteomes" id="UP001381693">
    <property type="component" value="Unassembled WGS sequence"/>
</dbReference>
<evidence type="ECO:0000313" key="1">
    <source>
        <dbReference type="EMBL" id="KAK7070348.1"/>
    </source>
</evidence>
<protein>
    <submittedName>
        <fullName evidence="1">Uncharacterized protein</fullName>
    </submittedName>
</protein>
<reference evidence="1 2" key="1">
    <citation type="submission" date="2023-11" db="EMBL/GenBank/DDBJ databases">
        <title>Halocaridina rubra genome assembly.</title>
        <authorList>
            <person name="Smith C."/>
        </authorList>
    </citation>
    <scope>NUCLEOTIDE SEQUENCE [LARGE SCALE GENOMIC DNA]</scope>
    <source>
        <strain evidence="1">EP-1</strain>
        <tissue evidence="1">Whole</tissue>
    </source>
</reference>
<name>A0AAN8WX56_HALRR</name>
<evidence type="ECO:0000313" key="2">
    <source>
        <dbReference type="Proteomes" id="UP001381693"/>
    </source>
</evidence>
<sequence length="197" mass="21477">MVSHKKENNFCLHIRNRNNSVDDDDVPLLSAGVDDDNDAPLLEITSLEDSGDDRVSEEDAQLLGVTCALHTSDSEDSESEGAEVEDRSCTIIENEIAYQDNSALLVVIDDTINQERTMSYNISIPSEFTSLGDEVSSVTVNDHSCSDDGVCSHFNLPDSPNMLGDVLTDTRAAVLALSIVQRHTDDARQSDTELTSQ</sequence>
<gene>
    <name evidence="1" type="ORF">SK128_008873</name>
</gene>
<comment type="caution">
    <text evidence="1">The sequence shown here is derived from an EMBL/GenBank/DDBJ whole genome shotgun (WGS) entry which is preliminary data.</text>
</comment>
<organism evidence="1 2">
    <name type="scientific">Halocaridina rubra</name>
    <name type="common">Hawaiian red shrimp</name>
    <dbReference type="NCBI Taxonomy" id="373956"/>
    <lineage>
        <taxon>Eukaryota</taxon>
        <taxon>Metazoa</taxon>
        <taxon>Ecdysozoa</taxon>
        <taxon>Arthropoda</taxon>
        <taxon>Crustacea</taxon>
        <taxon>Multicrustacea</taxon>
        <taxon>Malacostraca</taxon>
        <taxon>Eumalacostraca</taxon>
        <taxon>Eucarida</taxon>
        <taxon>Decapoda</taxon>
        <taxon>Pleocyemata</taxon>
        <taxon>Caridea</taxon>
        <taxon>Atyoidea</taxon>
        <taxon>Atyidae</taxon>
        <taxon>Halocaridina</taxon>
    </lineage>
</organism>
<dbReference type="AlphaFoldDB" id="A0AAN8WX56"/>
<dbReference type="EMBL" id="JAXCGZ010015414">
    <property type="protein sequence ID" value="KAK7070348.1"/>
    <property type="molecule type" value="Genomic_DNA"/>
</dbReference>
<keyword evidence="2" id="KW-1185">Reference proteome</keyword>
<proteinExistence type="predicted"/>
<accession>A0AAN8WX56</accession>